<proteinExistence type="inferred from homology"/>
<evidence type="ECO:0000256" key="2">
    <source>
        <dbReference type="SAM" id="MobiDB-lite"/>
    </source>
</evidence>
<dbReference type="PROSITE" id="PS51880">
    <property type="entry name" value="TGS"/>
    <property type="match status" value="1"/>
</dbReference>
<reference evidence="4" key="2">
    <citation type="journal article" date="2021" name="PeerJ">
        <title>Extensive microbial diversity within the chicken gut microbiome revealed by metagenomics and culture.</title>
        <authorList>
            <person name="Gilroy R."/>
            <person name="Ravi A."/>
            <person name="Getino M."/>
            <person name="Pursley I."/>
            <person name="Horton D.L."/>
            <person name="Alikhan N.F."/>
            <person name="Baker D."/>
            <person name="Gharbi K."/>
            <person name="Hall N."/>
            <person name="Watson M."/>
            <person name="Adriaenssens E.M."/>
            <person name="Foster-Nyarko E."/>
            <person name="Jarju S."/>
            <person name="Secka A."/>
            <person name="Antonio M."/>
            <person name="Oren A."/>
            <person name="Chaudhuri R.R."/>
            <person name="La Ragione R."/>
            <person name="Hildebrand F."/>
            <person name="Pallen M.J."/>
        </authorList>
    </citation>
    <scope>NUCLEOTIDE SEQUENCE</scope>
    <source>
        <strain evidence="4">10532</strain>
    </source>
</reference>
<dbReference type="CDD" id="cd00077">
    <property type="entry name" value="HDc"/>
    <property type="match status" value="1"/>
</dbReference>
<dbReference type="PANTHER" id="PTHR21262:SF31">
    <property type="entry name" value="GTP PYROPHOSPHOKINASE"/>
    <property type="match status" value="1"/>
</dbReference>
<dbReference type="GO" id="GO:0015949">
    <property type="term" value="P:nucleobase-containing small molecule interconversion"/>
    <property type="evidence" value="ECO:0007669"/>
    <property type="project" value="UniProtKB-ARBA"/>
</dbReference>
<dbReference type="EMBL" id="JADIMM010000068">
    <property type="protein sequence ID" value="MBO8457523.1"/>
    <property type="molecule type" value="Genomic_DNA"/>
</dbReference>
<dbReference type="Gene3D" id="1.10.3210.10">
    <property type="entry name" value="Hypothetical protein af1432"/>
    <property type="match status" value="1"/>
</dbReference>
<dbReference type="Pfam" id="PF04607">
    <property type="entry name" value="RelA_SpoT"/>
    <property type="match status" value="1"/>
</dbReference>
<protein>
    <submittedName>
        <fullName evidence="4">Bifunctional (P)ppGpp synthetase/guanosine-3',5'-bis(Diphosphate) 3'-pyrophosphohydrolase</fullName>
    </submittedName>
</protein>
<dbReference type="InterPro" id="IPR033655">
    <property type="entry name" value="TGS_RelA/SpoT"/>
</dbReference>
<dbReference type="GO" id="GO:0015969">
    <property type="term" value="P:guanosine tetraphosphate metabolic process"/>
    <property type="evidence" value="ECO:0007669"/>
    <property type="project" value="InterPro"/>
</dbReference>
<dbReference type="InterPro" id="IPR004811">
    <property type="entry name" value="RelA/Spo_fam"/>
</dbReference>
<dbReference type="SMART" id="SM00471">
    <property type="entry name" value="HDc"/>
    <property type="match status" value="1"/>
</dbReference>
<dbReference type="AlphaFoldDB" id="A0A9D9HPL4"/>
<dbReference type="SUPFAM" id="SSF81271">
    <property type="entry name" value="TGS-like"/>
    <property type="match status" value="1"/>
</dbReference>
<reference evidence="4" key="1">
    <citation type="submission" date="2020-10" db="EMBL/GenBank/DDBJ databases">
        <authorList>
            <person name="Gilroy R."/>
        </authorList>
    </citation>
    <scope>NUCLEOTIDE SEQUENCE</scope>
    <source>
        <strain evidence="4">10532</strain>
    </source>
</reference>
<dbReference type="InterPro" id="IPR003607">
    <property type="entry name" value="HD/PDEase_dom"/>
</dbReference>
<dbReference type="FunFam" id="3.30.460.10:FF:000001">
    <property type="entry name" value="GTP pyrophosphokinase RelA"/>
    <property type="match status" value="1"/>
</dbReference>
<dbReference type="Proteomes" id="UP000823638">
    <property type="component" value="Unassembled WGS sequence"/>
</dbReference>
<dbReference type="GO" id="GO:0005886">
    <property type="term" value="C:plasma membrane"/>
    <property type="evidence" value="ECO:0007669"/>
    <property type="project" value="TreeGrafter"/>
</dbReference>
<dbReference type="NCBIfam" id="TIGR00691">
    <property type="entry name" value="spoT_relA"/>
    <property type="match status" value="1"/>
</dbReference>
<evidence type="ECO:0000259" key="3">
    <source>
        <dbReference type="PROSITE" id="PS51880"/>
    </source>
</evidence>
<dbReference type="CDD" id="cd01668">
    <property type="entry name" value="TGS_RSH"/>
    <property type="match status" value="1"/>
</dbReference>
<name>A0A9D9HPL4_9SPIR</name>
<dbReference type="CDD" id="cd05399">
    <property type="entry name" value="NT_Rel-Spo_like"/>
    <property type="match status" value="1"/>
</dbReference>
<dbReference type="InterPro" id="IPR043519">
    <property type="entry name" value="NT_sf"/>
</dbReference>
<dbReference type="Pfam" id="PF13328">
    <property type="entry name" value="HD_4"/>
    <property type="match status" value="1"/>
</dbReference>
<sequence>MTEEEKLDDSIQNIQDFFKIYGDSYSPVEKDLIGKSYEILISQTRGIMRSCGKPYFQHPLRVAIILAKLKMDGETIAAGLLHNVTALENFNPEILDKNIPESVINIIKGTSKITELQINNKTLHQADSIRKMLFAMTNDIRVIIVKLADRLDRIRHMDGFPQETQKSIAQEIIDIWAPLANRLGMSTIKAEMEDLSLKHLNPEVFAHIKRIVAQKKDERSAVLKKAETVIYQEAEKSGIKGIKITSRAKHFWSIYQKMKRRNKAPEELFDLLAMRILCNTETDCYTLLGLVHRIFKPLEGRFKDYIAMPKANGYQSLHTTVMCYEGKPLEIQIRTYEMHYVAENGIASHWLYKKGTNHDTVRIEDLSIINKLKELSKERFNDEEFLLQIKEELLKDSIFVFTPKGDVIELPSGATAIDFAYAIHSAVGEKITSAKADGQIIPLSEPLKNTQVIEVQTNPNSHPTVNQLRFAKTSKARSKIRNYLAQHDDPLSTRTQPKEEKNKDSGQKESETKLKEKQGGKEDKKNSSSPQPLKIKIGDTSNFLVNFAKCCNPGFNDKITGYVSRGRGIIIHRADCKNLEKIPGIENRIIEVDWDRGDSNEITPIYLKTGIKEDANQIIRNTVEKFKGEIISGSLSDTGTKEMDGIIIVKSRISGAVKNIVAALNKLEFVKTVKLKKK</sequence>
<dbReference type="FunFam" id="3.10.20.30:FF:000002">
    <property type="entry name" value="GTP pyrophosphokinase (RelA/SpoT)"/>
    <property type="match status" value="1"/>
</dbReference>
<accession>A0A9D9HPL4</accession>
<dbReference type="Gene3D" id="3.10.20.30">
    <property type="match status" value="1"/>
</dbReference>
<evidence type="ECO:0000313" key="5">
    <source>
        <dbReference type="Proteomes" id="UP000823638"/>
    </source>
</evidence>
<dbReference type="InterPro" id="IPR012675">
    <property type="entry name" value="Beta-grasp_dom_sf"/>
</dbReference>
<dbReference type="SUPFAM" id="SSF109604">
    <property type="entry name" value="HD-domain/PDEase-like"/>
    <property type="match status" value="1"/>
</dbReference>
<gene>
    <name evidence="4" type="ORF">IAA81_04760</name>
</gene>
<comment type="caution">
    <text evidence="4">The sequence shown here is derived from an EMBL/GenBank/DDBJ whole genome shotgun (WGS) entry which is preliminary data.</text>
</comment>
<dbReference type="FunFam" id="1.10.3210.10:FF:000001">
    <property type="entry name" value="GTP pyrophosphokinase RelA"/>
    <property type="match status" value="1"/>
</dbReference>
<feature type="region of interest" description="Disordered" evidence="2">
    <location>
        <begin position="483"/>
        <end position="535"/>
    </location>
</feature>
<dbReference type="InterPro" id="IPR004095">
    <property type="entry name" value="TGS"/>
</dbReference>
<dbReference type="InterPro" id="IPR007685">
    <property type="entry name" value="RelA_SpoT"/>
</dbReference>
<dbReference type="PANTHER" id="PTHR21262">
    <property type="entry name" value="GUANOSINE-3',5'-BIS DIPHOSPHATE 3'-PYROPHOSPHOHYDROLASE"/>
    <property type="match status" value="1"/>
</dbReference>
<dbReference type="Gene3D" id="3.30.460.10">
    <property type="entry name" value="Beta Polymerase, domain 2"/>
    <property type="match status" value="1"/>
</dbReference>
<evidence type="ECO:0000256" key="1">
    <source>
        <dbReference type="RuleBase" id="RU003847"/>
    </source>
</evidence>
<dbReference type="SUPFAM" id="SSF81301">
    <property type="entry name" value="Nucleotidyltransferase"/>
    <property type="match status" value="1"/>
</dbReference>
<dbReference type="InterPro" id="IPR012676">
    <property type="entry name" value="TGS-like"/>
</dbReference>
<organism evidence="4 5">
    <name type="scientific">Candidatus Gallitreponema excrementavium</name>
    <dbReference type="NCBI Taxonomy" id="2840840"/>
    <lineage>
        <taxon>Bacteria</taxon>
        <taxon>Pseudomonadati</taxon>
        <taxon>Spirochaetota</taxon>
        <taxon>Spirochaetia</taxon>
        <taxon>Spirochaetales</taxon>
        <taxon>Candidatus Gallitreponema</taxon>
    </lineage>
</organism>
<comment type="similarity">
    <text evidence="1">Belongs to the relA/spoT family.</text>
</comment>
<feature type="compositionally biased region" description="Basic and acidic residues" evidence="2">
    <location>
        <begin position="486"/>
        <end position="526"/>
    </location>
</feature>
<feature type="domain" description="TGS" evidence="3">
    <location>
        <begin position="396"/>
        <end position="457"/>
    </location>
</feature>
<comment type="function">
    <text evidence="1">In eubacteria ppGpp (guanosine 3'-diphosphate 5'-diphosphate) is a mediator of the stringent response that coordinates a variety of cellular activities in response to changes in nutritional abundance.</text>
</comment>
<dbReference type="Pfam" id="PF02824">
    <property type="entry name" value="TGS"/>
    <property type="match status" value="1"/>
</dbReference>
<evidence type="ECO:0000313" key="4">
    <source>
        <dbReference type="EMBL" id="MBO8457523.1"/>
    </source>
</evidence>
<dbReference type="SMART" id="SM00954">
    <property type="entry name" value="RelA_SpoT"/>
    <property type="match status" value="1"/>
</dbReference>